<evidence type="ECO:0000256" key="9">
    <source>
        <dbReference type="ARBA" id="ARBA00023172"/>
    </source>
</evidence>
<dbReference type="GO" id="GO:0006310">
    <property type="term" value="P:DNA recombination"/>
    <property type="evidence" value="ECO:0007669"/>
    <property type="project" value="UniProtKB-KW"/>
</dbReference>
<evidence type="ECO:0000259" key="11">
    <source>
        <dbReference type="PROSITE" id="PS51898"/>
    </source>
</evidence>
<dbReference type="GO" id="GO:0003677">
    <property type="term" value="F:DNA binding"/>
    <property type="evidence" value="ECO:0007669"/>
    <property type="project" value="UniProtKB-KW"/>
</dbReference>
<dbReference type="GO" id="GO:0009009">
    <property type="term" value="F:site-specific recombinase activity"/>
    <property type="evidence" value="ECO:0007669"/>
    <property type="project" value="InterPro"/>
</dbReference>
<comment type="caution">
    <text evidence="13">The sequence shown here is derived from an EMBL/GenBank/DDBJ whole genome shotgun (WGS) entry which is preliminary data.</text>
</comment>
<dbReference type="InterPro" id="IPR044068">
    <property type="entry name" value="CB"/>
</dbReference>
<dbReference type="Gene3D" id="1.10.443.10">
    <property type="entry name" value="Intergrase catalytic core"/>
    <property type="match status" value="1"/>
</dbReference>
<feature type="domain" description="Tyr recombinase" evidence="11">
    <location>
        <begin position="117"/>
        <end position="300"/>
    </location>
</feature>
<gene>
    <name evidence="13" type="ORF">EZS27_011602</name>
</gene>
<feature type="domain" description="Core-binding (CB)" evidence="12">
    <location>
        <begin position="11"/>
        <end position="96"/>
    </location>
</feature>
<keyword evidence="6" id="KW-0159">Chromosome partition</keyword>
<dbReference type="NCBIfam" id="TIGR02225">
    <property type="entry name" value="recomb_XerD"/>
    <property type="match status" value="1"/>
</dbReference>
<dbReference type="NCBIfam" id="NF001399">
    <property type="entry name" value="PRK00283.1"/>
    <property type="match status" value="1"/>
</dbReference>
<keyword evidence="4" id="KW-0963">Cytoplasm</keyword>
<evidence type="ECO:0000256" key="1">
    <source>
        <dbReference type="ARBA" id="ARBA00004496"/>
    </source>
</evidence>
<evidence type="ECO:0000256" key="3">
    <source>
        <dbReference type="ARBA" id="ARBA00015810"/>
    </source>
</evidence>
<evidence type="ECO:0000256" key="2">
    <source>
        <dbReference type="ARBA" id="ARBA00010450"/>
    </source>
</evidence>
<dbReference type="CDD" id="cd00798">
    <property type="entry name" value="INT_XerDC_C"/>
    <property type="match status" value="1"/>
</dbReference>
<reference evidence="13" key="1">
    <citation type="submission" date="2019-03" db="EMBL/GenBank/DDBJ databases">
        <title>Single cell metagenomics reveals metabolic interactions within the superorganism composed of flagellate Streblomastix strix and complex community of Bacteroidetes bacteria on its surface.</title>
        <authorList>
            <person name="Treitli S.C."/>
            <person name="Kolisko M."/>
            <person name="Husnik F."/>
            <person name="Keeling P."/>
            <person name="Hampl V."/>
        </authorList>
    </citation>
    <scope>NUCLEOTIDE SEQUENCE</scope>
    <source>
        <strain evidence="13">STM</strain>
    </source>
</reference>
<dbReference type="InterPro" id="IPR050090">
    <property type="entry name" value="Tyrosine_recombinase_XerCD"/>
</dbReference>
<dbReference type="AlphaFoldDB" id="A0A5J4S485"/>
<dbReference type="SUPFAM" id="SSF56349">
    <property type="entry name" value="DNA breaking-rejoining enzymes"/>
    <property type="match status" value="1"/>
</dbReference>
<dbReference type="Gene3D" id="1.10.150.130">
    <property type="match status" value="1"/>
</dbReference>
<proteinExistence type="inferred from homology"/>
<sequence length="326" mass="37581">MTPEEITNKKERWKAIVTRYKQYLILEKSLSANTLDAYMTDLDKLLSYLLLENIDILDVKLDDLHYFVAGLHDIGIHARSQARIISGIKSFFCFLVISDYLKTDPCELLESPKIGFKLPEVLTVEEIDALISCIDLSKKEGQRNKAILETLYSCGLRVSELTNLKLSDFYFDEGFIKVEGKGNKQRLVPISSKAIKEITLYLIDRNQIEIKKSYEDYVFLNHRGKNLTRIMVFYIIKDLAKIAGIGKTISPHTFRHSFATHLLEGGANLRAIQCMLGHETIATTEIYTHIDSNRLRAEIIEHHPRNIRYRKKRQIFESKPDALTNK</sequence>
<dbReference type="HAMAP" id="MF_01808">
    <property type="entry name" value="Recomb_XerC_XerD"/>
    <property type="match status" value="1"/>
</dbReference>
<keyword evidence="5" id="KW-0132">Cell division</keyword>
<dbReference type="PROSITE" id="PS51898">
    <property type="entry name" value="TYR_RECOMBINASE"/>
    <property type="match status" value="1"/>
</dbReference>
<organism evidence="13">
    <name type="scientific">termite gut metagenome</name>
    <dbReference type="NCBI Taxonomy" id="433724"/>
    <lineage>
        <taxon>unclassified sequences</taxon>
        <taxon>metagenomes</taxon>
        <taxon>organismal metagenomes</taxon>
    </lineage>
</organism>
<evidence type="ECO:0000256" key="7">
    <source>
        <dbReference type="ARBA" id="ARBA00022908"/>
    </source>
</evidence>
<dbReference type="GO" id="GO:0005737">
    <property type="term" value="C:cytoplasm"/>
    <property type="evidence" value="ECO:0007669"/>
    <property type="project" value="UniProtKB-SubCell"/>
</dbReference>
<evidence type="ECO:0000256" key="5">
    <source>
        <dbReference type="ARBA" id="ARBA00022618"/>
    </source>
</evidence>
<evidence type="ECO:0000256" key="10">
    <source>
        <dbReference type="ARBA" id="ARBA00023306"/>
    </source>
</evidence>
<dbReference type="InterPro" id="IPR004107">
    <property type="entry name" value="Integrase_SAM-like_N"/>
</dbReference>
<dbReference type="EMBL" id="SNRY01000453">
    <property type="protein sequence ID" value="KAA6340532.1"/>
    <property type="molecule type" value="Genomic_DNA"/>
</dbReference>
<keyword evidence="8" id="KW-0238">DNA-binding</keyword>
<evidence type="ECO:0000256" key="8">
    <source>
        <dbReference type="ARBA" id="ARBA00023125"/>
    </source>
</evidence>
<dbReference type="GO" id="GO:0007059">
    <property type="term" value="P:chromosome segregation"/>
    <property type="evidence" value="ECO:0007669"/>
    <property type="project" value="UniProtKB-KW"/>
</dbReference>
<keyword evidence="10" id="KW-0131">Cell cycle</keyword>
<evidence type="ECO:0000256" key="4">
    <source>
        <dbReference type="ARBA" id="ARBA00022490"/>
    </source>
</evidence>
<dbReference type="InterPro" id="IPR011010">
    <property type="entry name" value="DNA_brk_join_enz"/>
</dbReference>
<evidence type="ECO:0000256" key="6">
    <source>
        <dbReference type="ARBA" id="ARBA00022829"/>
    </source>
</evidence>
<dbReference type="InterPro" id="IPR010998">
    <property type="entry name" value="Integrase_recombinase_N"/>
</dbReference>
<dbReference type="PANTHER" id="PTHR30349">
    <property type="entry name" value="PHAGE INTEGRASE-RELATED"/>
    <property type="match status" value="1"/>
</dbReference>
<keyword evidence="7" id="KW-0229">DNA integration</keyword>
<dbReference type="Pfam" id="PF00589">
    <property type="entry name" value="Phage_integrase"/>
    <property type="match status" value="1"/>
</dbReference>
<accession>A0A5J4S485</accession>
<evidence type="ECO:0000313" key="13">
    <source>
        <dbReference type="EMBL" id="KAA6340532.1"/>
    </source>
</evidence>
<evidence type="ECO:0000259" key="12">
    <source>
        <dbReference type="PROSITE" id="PS51900"/>
    </source>
</evidence>
<dbReference type="InterPro" id="IPR023009">
    <property type="entry name" value="Tyrosine_recombinase_XerC/XerD"/>
</dbReference>
<name>A0A5J4S485_9ZZZZ</name>
<dbReference type="PROSITE" id="PS51900">
    <property type="entry name" value="CB"/>
    <property type="match status" value="1"/>
</dbReference>
<dbReference type="InterPro" id="IPR002104">
    <property type="entry name" value="Integrase_catalytic"/>
</dbReference>
<dbReference type="InterPro" id="IPR011932">
    <property type="entry name" value="Recomb_XerD"/>
</dbReference>
<comment type="similarity">
    <text evidence="2">Belongs to the 'phage' integrase family. XerD subfamily.</text>
</comment>
<dbReference type="Pfam" id="PF02899">
    <property type="entry name" value="Phage_int_SAM_1"/>
    <property type="match status" value="1"/>
</dbReference>
<dbReference type="PANTHER" id="PTHR30349:SF81">
    <property type="entry name" value="TYROSINE RECOMBINASE XERC"/>
    <property type="match status" value="1"/>
</dbReference>
<dbReference type="GO" id="GO:0051301">
    <property type="term" value="P:cell division"/>
    <property type="evidence" value="ECO:0007669"/>
    <property type="project" value="UniProtKB-KW"/>
</dbReference>
<keyword evidence="9" id="KW-0233">DNA recombination</keyword>
<dbReference type="InterPro" id="IPR013762">
    <property type="entry name" value="Integrase-like_cat_sf"/>
</dbReference>
<comment type="subcellular location">
    <subcellularLocation>
        <location evidence="1">Cytoplasm</location>
    </subcellularLocation>
</comment>
<protein>
    <recommendedName>
        <fullName evidence="3">Tyrosine recombinase XerD</fullName>
    </recommendedName>
</protein>
<dbReference type="NCBIfam" id="NF040815">
    <property type="entry name" value="recomb_XerA_Arch"/>
    <property type="match status" value="1"/>
</dbReference>